<evidence type="ECO:0000313" key="2">
    <source>
        <dbReference type="Proteomes" id="UP000184749"/>
    </source>
</evidence>
<name>A0A1L5NEN3_9HYPH</name>
<dbReference type="Proteomes" id="UP000184749">
    <property type="component" value="Chromosome"/>
</dbReference>
<evidence type="ECO:0000313" key="1">
    <source>
        <dbReference type="EMBL" id="APO66345.1"/>
    </source>
</evidence>
<dbReference type="EMBL" id="CP017101">
    <property type="protein sequence ID" value="APO66345.1"/>
    <property type="molecule type" value="Genomic_DNA"/>
</dbReference>
<dbReference type="STRING" id="56730.IE4872_CH00687"/>
<accession>A0A1L5NEN3</accession>
<proteinExistence type="predicted"/>
<reference evidence="1 2" key="1">
    <citation type="submission" date="2016-09" db="EMBL/GenBank/DDBJ databases">
        <title>The complete genome sequences of Rhizobium gallicum, symbiovars gallicum and phaseoli, symbionts associated to common bean (Phaseolus vulgaris).</title>
        <authorList>
            <person name="Bustos P."/>
            <person name="Santamaria R.I."/>
            <person name="Perez-Carrascal O.M."/>
            <person name="Juarez S."/>
            <person name="Lozano L."/>
            <person name="Martinez-Flores I."/>
            <person name="Martinez-Romero E."/>
            <person name="Cevallos M."/>
            <person name="Romero D."/>
            <person name="Davila G."/>
            <person name="Gonzalez V."/>
        </authorList>
    </citation>
    <scope>NUCLEOTIDE SEQUENCE [LARGE SCALE GENOMIC DNA]</scope>
    <source>
        <strain evidence="1 2">IE4872</strain>
    </source>
</reference>
<dbReference type="AlphaFoldDB" id="A0A1L5NEN3"/>
<organism evidence="1 2">
    <name type="scientific">Rhizobium gallicum</name>
    <dbReference type="NCBI Taxonomy" id="56730"/>
    <lineage>
        <taxon>Bacteria</taxon>
        <taxon>Pseudomonadati</taxon>
        <taxon>Pseudomonadota</taxon>
        <taxon>Alphaproteobacteria</taxon>
        <taxon>Hyphomicrobiales</taxon>
        <taxon>Rhizobiaceae</taxon>
        <taxon>Rhizobium/Agrobacterium group</taxon>
        <taxon>Rhizobium</taxon>
    </lineage>
</organism>
<sequence length="111" mass="11971">MRPAFVAPVSYGALVGQKAAFKILGDEERARSAFDFDSVPNAVPFYSGMPWFIPIIYSMCEATGGPFAVARTAEARNGVSLFLGAAVRRAVFAGAFSRHLLGVSLRGREKR</sequence>
<protein>
    <submittedName>
        <fullName evidence="1">Uncharacterized protein</fullName>
    </submittedName>
</protein>
<gene>
    <name evidence="1" type="ORF">IE4872_CH00687</name>
</gene>